<dbReference type="SUPFAM" id="SSF52317">
    <property type="entry name" value="Class I glutamine amidotransferase-like"/>
    <property type="match status" value="1"/>
</dbReference>
<dbReference type="OrthoDB" id="2039at2759"/>
<dbReference type="GO" id="GO:0042823">
    <property type="term" value="P:pyridoxal phosphate biosynthetic process"/>
    <property type="evidence" value="ECO:0007669"/>
    <property type="project" value="InterPro"/>
</dbReference>
<dbReference type="EMBL" id="ML180026">
    <property type="protein sequence ID" value="THU79430.1"/>
    <property type="molecule type" value="Genomic_DNA"/>
</dbReference>
<dbReference type="InterPro" id="IPR029062">
    <property type="entry name" value="Class_I_gatase-like"/>
</dbReference>
<dbReference type="AlphaFoldDB" id="A0A4S8KUH3"/>
<dbReference type="InterPro" id="IPR002161">
    <property type="entry name" value="PdxT/SNO"/>
</dbReference>
<dbReference type="GO" id="GO:0004359">
    <property type="term" value="F:glutaminase activity"/>
    <property type="evidence" value="ECO:0007669"/>
    <property type="project" value="InterPro"/>
</dbReference>
<keyword evidence="2" id="KW-1185">Reference proteome</keyword>
<organism evidence="1 2">
    <name type="scientific">Dendrothele bispora (strain CBS 962.96)</name>
    <dbReference type="NCBI Taxonomy" id="1314807"/>
    <lineage>
        <taxon>Eukaryota</taxon>
        <taxon>Fungi</taxon>
        <taxon>Dikarya</taxon>
        <taxon>Basidiomycota</taxon>
        <taxon>Agaricomycotina</taxon>
        <taxon>Agaricomycetes</taxon>
        <taxon>Agaricomycetidae</taxon>
        <taxon>Agaricales</taxon>
        <taxon>Agaricales incertae sedis</taxon>
        <taxon>Dendrothele</taxon>
    </lineage>
</organism>
<proteinExistence type="predicted"/>
<dbReference type="Pfam" id="PF01174">
    <property type="entry name" value="SNO"/>
    <property type="match status" value="1"/>
</dbReference>
<name>A0A4S8KUH3_DENBC</name>
<accession>A0A4S8KUH3</accession>
<evidence type="ECO:0000313" key="1">
    <source>
        <dbReference type="EMBL" id="THU79430.1"/>
    </source>
</evidence>
<protein>
    <submittedName>
        <fullName evidence="1">Uncharacterized protein</fullName>
    </submittedName>
</protein>
<gene>
    <name evidence="1" type="ORF">K435DRAFT_973165</name>
</gene>
<dbReference type="PROSITE" id="PS51130">
    <property type="entry name" value="PDXT_SNO_2"/>
    <property type="match status" value="1"/>
</dbReference>
<dbReference type="Gene3D" id="3.40.50.880">
    <property type="match status" value="1"/>
</dbReference>
<dbReference type="Proteomes" id="UP000297245">
    <property type="component" value="Unassembled WGS sequence"/>
</dbReference>
<reference evidence="1 2" key="1">
    <citation type="journal article" date="2019" name="Nat. Ecol. Evol.">
        <title>Megaphylogeny resolves global patterns of mushroom evolution.</title>
        <authorList>
            <person name="Varga T."/>
            <person name="Krizsan K."/>
            <person name="Foldi C."/>
            <person name="Dima B."/>
            <person name="Sanchez-Garcia M."/>
            <person name="Sanchez-Ramirez S."/>
            <person name="Szollosi G.J."/>
            <person name="Szarkandi J.G."/>
            <person name="Papp V."/>
            <person name="Albert L."/>
            <person name="Andreopoulos W."/>
            <person name="Angelini C."/>
            <person name="Antonin V."/>
            <person name="Barry K.W."/>
            <person name="Bougher N.L."/>
            <person name="Buchanan P."/>
            <person name="Buyck B."/>
            <person name="Bense V."/>
            <person name="Catcheside P."/>
            <person name="Chovatia M."/>
            <person name="Cooper J."/>
            <person name="Damon W."/>
            <person name="Desjardin D."/>
            <person name="Finy P."/>
            <person name="Geml J."/>
            <person name="Haridas S."/>
            <person name="Hughes K."/>
            <person name="Justo A."/>
            <person name="Karasinski D."/>
            <person name="Kautmanova I."/>
            <person name="Kiss B."/>
            <person name="Kocsube S."/>
            <person name="Kotiranta H."/>
            <person name="LaButti K.M."/>
            <person name="Lechner B.E."/>
            <person name="Liimatainen K."/>
            <person name="Lipzen A."/>
            <person name="Lukacs Z."/>
            <person name="Mihaltcheva S."/>
            <person name="Morgado L.N."/>
            <person name="Niskanen T."/>
            <person name="Noordeloos M.E."/>
            <person name="Ohm R.A."/>
            <person name="Ortiz-Santana B."/>
            <person name="Ovrebo C."/>
            <person name="Racz N."/>
            <person name="Riley R."/>
            <person name="Savchenko A."/>
            <person name="Shiryaev A."/>
            <person name="Soop K."/>
            <person name="Spirin V."/>
            <person name="Szebenyi C."/>
            <person name="Tomsovsky M."/>
            <person name="Tulloss R.E."/>
            <person name="Uehling J."/>
            <person name="Grigoriev I.V."/>
            <person name="Vagvolgyi C."/>
            <person name="Papp T."/>
            <person name="Martin F.M."/>
            <person name="Miettinen O."/>
            <person name="Hibbett D.S."/>
            <person name="Nagy L.G."/>
        </authorList>
    </citation>
    <scope>NUCLEOTIDE SEQUENCE [LARGE SCALE GENOMIC DNA]</scope>
    <source>
        <strain evidence="1 2">CBS 962.96</strain>
    </source>
</reference>
<sequence>MNGNGLNGINGVNRVDRVHGGGKDGKMQEVLELNRKVKIVLVKMEEDLGKYGALVIPRGELRTIALPARLSGLIDPLKEFIKTKTVWGTCAREIL</sequence>
<evidence type="ECO:0000313" key="2">
    <source>
        <dbReference type="Proteomes" id="UP000297245"/>
    </source>
</evidence>